<evidence type="ECO:0000256" key="1">
    <source>
        <dbReference type="SAM" id="MobiDB-lite"/>
    </source>
</evidence>
<reference evidence="2" key="2">
    <citation type="submission" date="2015-03" db="EMBL/GenBank/DDBJ databases">
        <authorList>
            <person name="Chow C.-E.T."/>
            <person name="Winget D.M."/>
            <person name="White R.A.III."/>
            <person name="Hallam S.J."/>
            <person name="Suttle C.A."/>
        </authorList>
    </citation>
    <scope>NUCLEOTIDE SEQUENCE</scope>
    <source>
        <strain evidence="2">Oxic1_6</strain>
    </source>
</reference>
<reference evidence="2" key="1">
    <citation type="journal article" date="2015" name="Front. Microbiol.">
        <title>Combining genomic sequencing methods to explore viral diversity and reveal potential virus-host interactions.</title>
        <authorList>
            <person name="Chow C.E."/>
            <person name="Winget D.M."/>
            <person name="White R.A.III."/>
            <person name="Hallam S.J."/>
            <person name="Suttle C.A."/>
        </authorList>
    </citation>
    <scope>NUCLEOTIDE SEQUENCE</scope>
    <source>
        <strain evidence="2">Oxic1_6</strain>
    </source>
</reference>
<proteinExistence type="predicted"/>
<feature type="compositionally biased region" description="Polar residues" evidence="1">
    <location>
        <begin position="1"/>
        <end position="17"/>
    </location>
</feature>
<evidence type="ECO:0000313" key="2">
    <source>
        <dbReference type="EMBL" id="AKH48166.1"/>
    </source>
</evidence>
<organism evidence="2">
    <name type="scientific">uncultured marine virus</name>
    <dbReference type="NCBI Taxonomy" id="186617"/>
    <lineage>
        <taxon>Viruses</taxon>
        <taxon>environmental samples</taxon>
    </lineage>
</organism>
<name>A0A0F7LAK8_9VIRU</name>
<feature type="region of interest" description="Disordered" evidence="1">
    <location>
        <begin position="1"/>
        <end position="27"/>
    </location>
</feature>
<dbReference type="EMBL" id="KR029601">
    <property type="protein sequence ID" value="AKH48166.1"/>
    <property type="molecule type" value="Genomic_DNA"/>
</dbReference>
<protein>
    <submittedName>
        <fullName evidence="2">Uncharacterized protein</fullName>
    </submittedName>
</protein>
<sequence>MPSCASTGPPTSPQSVTDEARMPEQSDVLERLRRVQKILEALRDRDAEFSERLIRHEYETAQEHVLLVKRLDGIEGRRAVATESTPAPAHPPSLFSEMAESRYGQFVLVSVGVALLAWAGLPIKRWAEGLPAPAIHGDDDAHPTHEGD</sequence>
<accession>A0A0F7LAK8</accession>
<feature type="compositionally biased region" description="Basic and acidic residues" evidence="1">
    <location>
        <begin position="18"/>
        <end position="27"/>
    </location>
</feature>